<evidence type="ECO:0000256" key="1">
    <source>
        <dbReference type="ARBA" id="ARBA00010716"/>
    </source>
</evidence>
<sequence length="389" mass="42784">MYIKSDKIYTESGVVKGYLNIEDGKIKNILSSDEKVDDFHDFSTYRIIPGIFDTHIHGVMGYNLMNKTPDVISEIKGFLKGISAHGVTSVLPTANPEIFKDLVAVSRMSIDGAKIIGIHSEGPYLNRVGEKGIDEGHPDISLDYIQEMISNCEGMLKLVGMAPELPNSKQATEYLLNHGVRVAFTHSNANFEEAMNAFKNGVSISTHTANVMTGIHHRDVGGLGASLLAPNVECEIICDGLHVSFEMLEIMFRIKSYDRFIMISDSTHLAGAPIGQYESMGLTINITDDGFAKTDTGRLVGSTKSIMYGIKNLVEKMNIPLEIVLNMACLNPARTYGVDRKKGSLVVGKDADFVIIDDEYSVVYTFSEGEVIYDASTDKDLFNTKMLVK</sequence>
<dbReference type="GO" id="GO:0008448">
    <property type="term" value="F:N-acetylglucosamine-6-phosphate deacetylase activity"/>
    <property type="evidence" value="ECO:0007669"/>
    <property type="project" value="UniProtKB-EC"/>
</dbReference>
<proteinExistence type="inferred from homology"/>
<evidence type="ECO:0000256" key="3">
    <source>
        <dbReference type="ARBA" id="ARBA00022801"/>
    </source>
</evidence>
<dbReference type="NCBIfam" id="TIGR00221">
    <property type="entry name" value="nagA"/>
    <property type="match status" value="1"/>
</dbReference>
<comment type="similarity">
    <text evidence="1 5">Belongs to the metallo-dependent hydrolases superfamily. NagA family.</text>
</comment>
<organism evidence="7 8">
    <name type="scientific">Fundicoccus culcitae</name>
    <dbReference type="NCBI Taxonomy" id="2969821"/>
    <lineage>
        <taxon>Bacteria</taxon>
        <taxon>Bacillati</taxon>
        <taxon>Bacillota</taxon>
        <taxon>Bacilli</taxon>
        <taxon>Lactobacillales</taxon>
        <taxon>Aerococcaceae</taxon>
        <taxon>Fundicoccus</taxon>
    </lineage>
</organism>
<dbReference type="PIRSF" id="PIRSF038994">
    <property type="entry name" value="NagA"/>
    <property type="match status" value="1"/>
</dbReference>
<dbReference type="InterPro" id="IPR011059">
    <property type="entry name" value="Metal-dep_hydrolase_composite"/>
</dbReference>
<dbReference type="SUPFAM" id="SSF51338">
    <property type="entry name" value="Composite domain of metallo-dependent hydrolases"/>
    <property type="match status" value="1"/>
</dbReference>
<evidence type="ECO:0000259" key="6">
    <source>
        <dbReference type="Pfam" id="PF01979"/>
    </source>
</evidence>
<evidence type="ECO:0000313" key="8">
    <source>
        <dbReference type="Proteomes" id="UP001315967"/>
    </source>
</evidence>
<keyword evidence="4 5" id="KW-0119">Carbohydrate metabolism</keyword>
<dbReference type="Gene3D" id="3.20.20.140">
    <property type="entry name" value="Metal-dependent hydrolases"/>
    <property type="match status" value="1"/>
</dbReference>
<dbReference type="Pfam" id="PF01979">
    <property type="entry name" value="Amidohydro_1"/>
    <property type="match status" value="1"/>
</dbReference>
<dbReference type="EC" id="3.5.1.25" evidence="7"/>
<keyword evidence="8" id="KW-1185">Reference proteome</keyword>
<dbReference type="Gene3D" id="2.30.40.10">
    <property type="entry name" value="Urease, subunit C, domain 1"/>
    <property type="match status" value="1"/>
</dbReference>
<dbReference type="PANTHER" id="PTHR11113">
    <property type="entry name" value="N-ACETYLGLUCOSAMINE-6-PHOSPHATE DEACETYLASE"/>
    <property type="match status" value="1"/>
</dbReference>
<evidence type="ECO:0000313" key="7">
    <source>
        <dbReference type="EMBL" id="UUX35172.1"/>
    </source>
</evidence>
<keyword evidence="3 5" id="KW-0378">Hydrolase</keyword>
<dbReference type="EMBL" id="CP102453">
    <property type="protein sequence ID" value="UUX35172.1"/>
    <property type="molecule type" value="Genomic_DNA"/>
</dbReference>
<evidence type="ECO:0000256" key="2">
    <source>
        <dbReference type="ARBA" id="ARBA00022723"/>
    </source>
</evidence>
<protein>
    <submittedName>
        <fullName evidence="7">N-acetylglucosamine-6-phosphate deacetylase</fullName>
        <ecNumber evidence="7">3.5.1.25</ecNumber>
    </submittedName>
</protein>
<dbReference type="InterPro" id="IPR032466">
    <property type="entry name" value="Metal_Hydrolase"/>
</dbReference>
<dbReference type="Proteomes" id="UP001315967">
    <property type="component" value="Chromosome"/>
</dbReference>
<keyword evidence="2" id="KW-0479">Metal-binding</keyword>
<dbReference type="RefSeq" id="WP_313794665.1">
    <property type="nucleotide sequence ID" value="NZ_CP102453.1"/>
</dbReference>
<dbReference type="InterPro" id="IPR003764">
    <property type="entry name" value="GlcNAc_6-P_deAcase"/>
</dbReference>
<dbReference type="InterPro" id="IPR006680">
    <property type="entry name" value="Amidohydro-rel"/>
</dbReference>
<name>A0ABY5P8V1_9LACT</name>
<evidence type="ECO:0000256" key="5">
    <source>
        <dbReference type="PIRNR" id="PIRNR038994"/>
    </source>
</evidence>
<gene>
    <name evidence="7" type="primary">nagA</name>
    <name evidence="7" type="ORF">NRE15_05890</name>
</gene>
<dbReference type="PANTHER" id="PTHR11113:SF14">
    <property type="entry name" value="N-ACETYLGLUCOSAMINE-6-PHOSPHATE DEACETYLASE"/>
    <property type="match status" value="1"/>
</dbReference>
<evidence type="ECO:0000256" key="4">
    <source>
        <dbReference type="ARBA" id="ARBA00023277"/>
    </source>
</evidence>
<reference evidence="7 8" key="1">
    <citation type="submission" date="2022-08" db="EMBL/GenBank/DDBJ databases">
        <title>Aerococcaceae sp. nov isolated from spoiled eye mask.</title>
        <authorList>
            <person name="Zhou G."/>
            <person name="Xie X.-B."/>
            <person name="Shi Q.-S."/>
            <person name="Wang Y.-S."/>
            <person name="Wen X."/>
            <person name="Peng H."/>
            <person name="Yang X.-J."/>
            <person name="Tao H.-B."/>
            <person name="Huang X.-M."/>
        </authorList>
    </citation>
    <scope>NUCLEOTIDE SEQUENCE [LARGE SCALE GENOMIC DNA]</scope>
    <source>
        <strain evidence="8">DM20194951</strain>
    </source>
</reference>
<feature type="domain" description="Amidohydrolase-related" evidence="6">
    <location>
        <begin position="47"/>
        <end position="371"/>
    </location>
</feature>
<accession>A0ABY5P8V1</accession>
<dbReference type="SUPFAM" id="SSF51556">
    <property type="entry name" value="Metallo-dependent hydrolases"/>
    <property type="match status" value="1"/>
</dbReference>